<dbReference type="WBParaSite" id="OFLC_0000351501-mRNA-1">
    <property type="protein sequence ID" value="OFLC_0000351501-mRNA-1"/>
    <property type="gene ID" value="OFLC_0000351501"/>
</dbReference>
<evidence type="ECO:0000313" key="1">
    <source>
        <dbReference type="EMBL" id="VDO36785.1"/>
    </source>
</evidence>
<dbReference type="GO" id="GO:0003810">
    <property type="term" value="F:protein-glutamine gamma-glutamyltransferase activity"/>
    <property type="evidence" value="ECO:0007669"/>
    <property type="project" value="TreeGrafter"/>
</dbReference>
<dbReference type="InterPro" id="IPR014756">
    <property type="entry name" value="Ig_E-set"/>
</dbReference>
<organism evidence="3">
    <name type="scientific">Onchocerca flexuosa</name>
    <dbReference type="NCBI Taxonomy" id="387005"/>
    <lineage>
        <taxon>Eukaryota</taxon>
        <taxon>Metazoa</taxon>
        <taxon>Ecdysozoa</taxon>
        <taxon>Nematoda</taxon>
        <taxon>Chromadorea</taxon>
        <taxon>Rhabditida</taxon>
        <taxon>Spirurina</taxon>
        <taxon>Spiruromorpha</taxon>
        <taxon>Filarioidea</taxon>
        <taxon>Onchocercidae</taxon>
        <taxon>Onchocerca</taxon>
    </lineage>
</organism>
<dbReference type="SUPFAM" id="SSF81296">
    <property type="entry name" value="E set domains"/>
    <property type="match status" value="1"/>
</dbReference>
<reference evidence="1 2" key="2">
    <citation type="submission" date="2018-11" db="EMBL/GenBank/DDBJ databases">
        <authorList>
            <consortium name="Pathogen Informatics"/>
        </authorList>
    </citation>
    <scope>NUCLEOTIDE SEQUENCE [LARGE SCALE GENOMIC DNA]</scope>
</reference>
<dbReference type="Gene3D" id="3.90.260.10">
    <property type="entry name" value="Transglutaminase-like"/>
    <property type="match status" value="1"/>
</dbReference>
<dbReference type="AlphaFoldDB" id="A0A183H7Q4"/>
<dbReference type="InterPro" id="IPR050779">
    <property type="entry name" value="Transglutaminase"/>
</dbReference>
<dbReference type="STRING" id="387005.A0A183H7Q4"/>
<dbReference type="EMBL" id="UZAJ01002365">
    <property type="protein sequence ID" value="VDO36785.1"/>
    <property type="molecule type" value="Genomic_DNA"/>
</dbReference>
<reference evidence="3" key="1">
    <citation type="submission" date="2016-06" db="UniProtKB">
        <authorList>
            <consortium name="WormBaseParasite"/>
        </authorList>
    </citation>
    <scope>IDENTIFICATION</scope>
</reference>
<dbReference type="Gene3D" id="2.60.40.10">
    <property type="entry name" value="Immunoglobulins"/>
    <property type="match status" value="1"/>
</dbReference>
<gene>
    <name evidence="1" type="ORF">OFLC_LOCUS3514</name>
</gene>
<proteinExistence type="predicted"/>
<dbReference type="PANTHER" id="PTHR11590:SF40">
    <property type="entry name" value="HEMOCYTE PROTEIN-GLUTAMINE GAMMA-GLUTAMYLTRANSFERASE-LIKE PROTEIN"/>
    <property type="match status" value="1"/>
</dbReference>
<name>A0A183H7Q4_9BILA</name>
<protein>
    <submittedName>
        <fullName evidence="3">SUN domain-containing protein</fullName>
    </submittedName>
</protein>
<dbReference type="PANTHER" id="PTHR11590">
    <property type="entry name" value="PROTEIN-GLUTAMINE GAMMA-GLUTAMYLTRANSFERASE"/>
    <property type="match status" value="1"/>
</dbReference>
<accession>A0A183H7Q4</accession>
<evidence type="ECO:0000313" key="3">
    <source>
        <dbReference type="WBParaSite" id="OFLC_0000351501-mRNA-1"/>
    </source>
</evidence>
<keyword evidence="2" id="KW-1185">Reference proteome</keyword>
<evidence type="ECO:0000313" key="2">
    <source>
        <dbReference type="Proteomes" id="UP000267606"/>
    </source>
</evidence>
<sequence length="581" mass="66646">PSSIDISSNVNSSKSKLLAEIRQIRENLRKVSKDLGPITGDTTVLKNEAISIDTERKIDPELLPSYSHEILTDHTIQPLVDSHDQKDAKFETSPASKIFFGSGKMENKHDEQDRSIETATTSVARITPTPEESSKKESSVYNGRKRETITAEIYIRNPKNLKPTIINISDSNKKPKKPCWMILKTYESPSRIFDDDISKQNFDKRIIRIRSDPTLSKKSENREAANFSETTGNIPSTIINIPRVKHEASERIQTETLISSDSDLRSKTKLTVKTQIDTSIKSKIVTSETIRNTTALSDEFQTLITMKTDEICKINHTIAFERLITTDNKPVEICRRGSSIFFIFQYDNNPQILDNLLILFRNELANYETVISAVKYNSSIEISTWNWHATYKILTLNTALFEIITPTNIPIGLWQMIVRYDETSNLCIKYLCILFNPWHKDDETYYPNEMELDEYILNELAIIRKWNQKDAWLLGQFSAICINTILHLLELCLKNNLLKMNELGSSFAIAKAIATAISKFILDVKWDDFQRSIHENEILPSAWTGSKEIMTTYRRMGNRIGYGQSWCYAGLLTSSTWVYYN</sequence>
<dbReference type="Proteomes" id="UP000267606">
    <property type="component" value="Unassembled WGS sequence"/>
</dbReference>
<dbReference type="InterPro" id="IPR013783">
    <property type="entry name" value="Ig-like_fold"/>
</dbReference>
<dbReference type="InterPro" id="IPR036985">
    <property type="entry name" value="Transglutaminase-like_sf"/>
</dbReference>